<keyword evidence="2" id="KW-0238">DNA-binding</keyword>
<name>A0A1X9N9S6_9GAMM</name>
<dbReference type="SUPFAM" id="SSF46689">
    <property type="entry name" value="Homeodomain-like"/>
    <property type="match status" value="1"/>
</dbReference>
<dbReference type="PANTHER" id="PTHR47893">
    <property type="entry name" value="REGULATORY PROTEIN PCHR"/>
    <property type="match status" value="1"/>
</dbReference>
<feature type="domain" description="HTH araC/xylS-type" evidence="4">
    <location>
        <begin position="219"/>
        <end position="320"/>
    </location>
</feature>
<sequence>MQNQFSFLDASFDQFEQLAEVVKDWDLEFHQLSATTTRPSLSQLATLESVINHVHVGCIFDQHGHTPAGFRTFAILETDSPAISFRNQTADPNSLMIFPQDNEIAAASPASFNVYSLSIKTGFLQHQIANLTGLAPEDLLAKEGGVFTGSPESIQALRIFIRNTIKQAKLLAGKPALLAQLLTMLDFDHQFANHIIDCLLNCKQPAAGHSSHKIQQAINQSIDIIQQENHDPIPVKDLAKRVAISQSSLEHGFKKHFGVNPKQYLKYTQLNLVRNALLSANSKTTKVTDIANLYGFWHMGQFASDYKNLFGELPKQTLKSP</sequence>
<dbReference type="PROSITE" id="PS00041">
    <property type="entry name" value="HTH_ARAC_FAMILY_1"/>
    <property type="match status" value="1"/>
</dbReference>
<dbReference type="EMBL" id="CP019343">
    <property type="protein sequence ID" value="ARN73182.1"/>
    <property type="molecule type" value="Genomic_DNA"/>
</dbReference>
<accession>A0A1X9N9S6</accession>
<keyword evidence="1" id="KW-0805">Transcription regulation</keyword>
<dbReference type="SMART" id="SM00342">
    <property type="entry name" value="HTH_ARAC"/>
    <property type="match status" value="1"/>
</dbReference>
<evidence type="ECO:0000313" key="6">
    <source>
        <dbReference type="Proteomes" id="UP000193450"/>
    </source>
</evidence>
<dbReference type="InterPro" id="IPR009057">
    <property type="entry name" value="Homeodomain-like_sf"/>
</dbReference>
<dbReference type="Pfam" id="PF12833">
    <property type="entry name" value="HTH_18"/>
    <property type="match status" value="1"/>
</dbReference>
<dbReference type="InterPro" id="IPR018062">
    <property type="entry name" value="HTH_AraC-typ_CS"/>
</dbReference>
<dbReference type="KEGG" id="osg:BST96_03120"/>
<evidence type="ECO:0000256" key="3">
    <source>
        <dbReference type="ARBA" id="ARBA00023163"/>
    </source>
</evidence>
<evidence type="ECO:0000259" key="4">
    <source>
        <dbReference type="PROSITE" id="PS01124"/>
    </source>
</evidence>
<dbReference type="Proteomes" id="UP000193450">
    <property type="component" value="Chromosome"/>
</dbReference>
<dbReference type="InterPro" id="IPR018060">
    <property type="entry name" value="HTH_AraC"/>
</dbReference>
<dbReference type="GO" id="GO:0043565">
    <property type="term" value="F:sequence-specific DNA binding"/>
    <property type="evidence" value="ECO:0007669"/>
    <property type="project" value="InterPro"/>
</dbReference>
<evidence type="ECO:0000313" key="5">
    <source>
        <dbReference type="EMBL" id="ARN73182.1"/>
    </source>
</evidence>
<dbReference type="STRING" id="716816.BST96_03120"/>
<organism evidence="5 6">
    <name type="scientific">Oceanicoccus sagamiensis</name>
    <dbReference type="NCBI Taxonomy" id="716816"/>
    <lineage>
        <taxon>Bacteria</taxon>
        <taxon>Pseudomonadati</taxon>
        <taxon>Pseudomonadota</taxon>
        <taxon>Gammaproteobacteria</taxon>
        <taxon>Cellvibrionales</taxon>
        <taxon>Spongiibacteraceae</taxon>
        <taxon>Oceanicoccus</taxon>
    </lineage>
</organism>
<proteinExistence type="predicted"/>
<dbReference type="OrthoDB" id="6003540at2"/>
<dbReference type="Gene3D" id="1.10.10.60">
    <property type="entry name" value="Homeodomain-like"/>
    <property type="match status" value="1"/>
</dbReference>
<dbReference type="InterPro" id="IPR053142">
    <property type="entry name" value="PchR_regulatory_protein"/>
</dbReference>
<keyword evidence="6" id="KW-1185">Reference proteome</keyword>
<protein>
    <recommendedName>
        <fullName evidence="4">HTH araC/xylS-type domain-containing protein</fullName>
    </recommendedName>
</protein>
<gene>
    <name evidence="5" type="ORF">BST96_03120</name>
</gene>
<dbReference type="AlphaFoldDB" id="A0A1X9N9S6"/>
<reference evidence="5 6" key="1">
    <citation type="submission" date="2016-11" db="EMBL/GenBank/DDBJ databases">
        <title>Trade-off between light-utilization and light-protection in marine flavobacteria.</title>
        <authorList>
            <person name="Kumagai Y."/>
        </authorList>
    </citation>
    <scope>NUCLEOTIDE SEQUENCE [LARGE SCALE GENOMIC DNA]</scope>
    <source>
        <strain evidence="5 6">NBRC 107125</strain>
    </source>
</reference>
<evidence type="ECO:0000256" key="1">
    <source>
        <dbReference type="ARBA" id="ARBA00023015"/>
    </source>
</evidence>
<dbReference type="PROSITE" id="PS01124">
    <property type="entry name" value="HTH_ARAC_FAMILY_2"/>
    <property type="match status" value="1"/>
</dbReference>
<dbReference type="RefSeq" id="WP_085757287.1">
    <property type="nucleotide sequence ID" value="NZ_CP019343.1"/>
</dbReference>
<dbReference type="GO" id="GO:0003700">
    <property type="term" value="F:DNA-binding transcription factor activity"/>
    <property type="evidence" value="ECO:0007669"/>
    <property type="project" value="InterPro"/>
</dbReference>
<evidence type="ECO:0000256" key="2">
    <source>
        <dbReference type="ARBA" id="ARBA00023125"/>
    </source>
</evidence>
<keyword evidence="3" id="KW-0804">Transcription</keyword>
<dbReference type="PANTHER" id="PTHR47893:SF1">
    <property type="entry name" value="REGULATORY PROTEIN PCHR"/>
    <property type="match status" value="1"/>
</dbReference>